<keyword evidence="1" id="KW-0812">Transmembrane</keyword>
<comment type="caution">
    <text evidence="2">The sequence shown here is derived from an EMBL/GenBank/DDBJ whole genome shotgun (WGS) entry which is preliminary data.</text>
</comment>
<accession>A0ABV8U187</accession>
<evidence type="ECO:0000313" key="2">
    <source>
        <dbReference type="EMBL" id="MFC4336591.1"/>
    </source>
</evidence>
<sequence length="179" mass="19761">MINDLSDVAVALGAIITITALYIVAIVLSHRDERNACAVCRRSHAAMGRVASKNCIRTDGTVLGSVSFLARTFEVREVDVWSAVVIAVEPGGRRLIIAEVDWYQGYPGRVFWSPDPARHALLGDHSRLLFALEQRVRAVIDRSVFGEDLPPRFGEEIRALNPHQNSTQEEIRGRALSSA</sequence>
<dbReference type="RefSeq" id="WP_380622678.1">
    <property type="nucleotide sequence ID" value="NZ_JBHSDK010000021.1"/>
</dbReference>
<keyword evidence="3" id="KW-1185">Reference proteome</keyword>
<feature type="transmembrane region" description="Helical" evidence="1">
    <location>
        <begin position="6"/>
        <end position="28"/>
    </location>
</feature>
<dbReference type="Proteomes" id="UP001595823">
    <property type="component" value="Unassembled WGS sequence"/>
</dbReference>
<keyword evidence="1" id="KW-1133">Transmembrane helix</keyword>
<dbReference type="EMBL" id="JBHSDK010000021">
    <property type="protein sequence ID" value="MFC4336591.1"/>
    <property type="molecule type" value="Genomic_DNA"/>
</dbReference>
<name>A0ABV8U187_9ACTN</name>
<reference evidence="3" key="1">
    <citation type="journal article" date="2019" name="Int. J. Syst. Evol. Microbiol.">
        <title>The Global Catalogue of Microorganisms (GCM) 10K type strain sequencing project: providing services to taxonomists for standard genome sequencing and annotation.</title>
        <authorList>
            <consortium name="The Broad Institute Genomics Platform"/>
            <consortium name="The Broad Institute Genome Sequencing Center for Infectious Disease"/>
            <person name="Wu L."/>
            <person name="Ma J."/>
        </authorList>
    </citation>
    <scope>NUCLEOTIDE SEQUENCE [LARGE SCALE GENOMIC DNA]</scope>
    <source>
        <strain evidence="3">IBRC-M 10908</strain>
    </source>
</reference>
<proteinExistence type="predicted"/>
<organism evidence="2 3">
    <name type="scientific">Salininema proteolyticum</name>
    <dbReference type="NCBI Taxonomy" id="1607685"/>
    <lineage>
        <taxon>Bacteria</taxon>
        <taxon>Bacillati</taxon>
        <taxon>Actinomycetota</taxon>
        <taxon>Actinomycetes</taxon>
        <taxon>Glycomycetales</taxon>
        <taxon>Glycomycetaceae</taxon>
        <taxon>Salininema</taxon>
    </lineage>
</organism>
<evidence type="ECO:0000256" key="1">
    <source>
        <dbReference type="SAM" id="Phobius"/>
    </source>
</evidence>
<protein>
    <submittedName>
        <fullName evidence="2">Uncharacterized protein</fullName>
    </submittedName>
</protein>
<gene>
    <name evidence="2" type="ORF">ACFPET_15410</name>
</gene>
<evidence type="ECO:0000313" key="3">
    <source>
        <dbReference type="Proteomes" id="UP001595823"/>
    </source>
</evidence>
<keyword evidence="1" id="KW-0472">Membrane</keyword>